<keyword evidence="5 14" id="KW-0679">Respiratory chain</keyword>
<evidence type="ECO:0000256" key="13">
    <source>
        <dbReference type="ARBA" id="ARBA00046797"/>
    </source>
</evidence>
<keyword evidence="10 14" id="KW-0496">Mitochondrion</keyword>
<dbReference type="PANTHER" id="PTHR12966">
    <property type="entry name" value="NADH DEHYDROGENASE UBIQUINONE 1 ALPHA SUBCOMPLEX SUBUNIT 13"/>
    <property type="match status" value="1"/>
</dbReference>
<evidence type="ECO:0000256" key="9">
    <source>
        <dbReference type="ARBA" id="ARBA00022989"/>
    </source>
</evidence>
<evidence type="ECO:0000256" key="5">
    <source>
        <dbReference type="ARBA" id="ARBA00022660"/>
    </source>
</evidence>
<keyword evidence="8 14" id="KW-0249">Electron transport</keyword>
<evidence type="ECO:0000256" key="8">
    <source>
        <dbReference type="ARBA" id="ARBA00022982"/>
    </source>
</evidence>
<dbReference type="EMBL" id="JBICCN010000042">
    <property type="protein sequence ID" value="KAL3099060.1"/>
    <property type="molecule type" value="Genomic_DNA"/>
</dbReference>
<gene>
    <name evidence="15" type="ORF">niasHS_001048</name>
</gene>
<feature type="transmembrane region" description="Helical" evidence="14">
    <location>
        <begin position="28"/>
        <end position="48"/>
    </location>
</feature>
<comment type="function">
    <text evidence="12">Accessory subunit of the mitochondrial membrane respiratory chain NADH dehydrogenase (Complex I), that is believed not to be involved in catalysis. Complex I functions in the transfer of electrons from NADH to the respiratory chain. The immediate electron acceptor for the enzyme is believed to be ubiquinone. Involved in the interferon/all-trans-retinoic acid (IFN/RA) induced cell death. This apoptotic activity is inhibited by interaction with viral IRF1. Prevents the transactivation of STAT3 target genes. May play a role in CARD15-mediated innate mucosal responses and serve to regulate intestinal epithelial cell responses to microbes.</text>
</comment>
<protein>
    <recommendedName>
        <fullName evidence="3 14">NADH dehydrogenase [ubiquinone] 1 alpha subcomplex subunit 13</fullName>
    </recommendedName>
</protein>
<reference evidence="15 16" key="1">
    <citation type="submission" date="2024-10" db="EMBL/GenBank/DDBJ databases">
        <authorList>
            <person name="Kim D."/>
        </authorList>
    </citation>
    <scope>NUCLEOTIDE SEQUENCE [LARGE SCALE GENOMIC DNA]</scope>
    <source>
        <strain evidence="15">Taebaek</strain>
    </source>
</reference>
<keyword evidence="4 14" id="KW-0813">Transport</keyword>
<name>A0ABD2K828_HETSC</name>
<dbReference type="Proteomes" id="UP001620645">
    <property type="component" value="Unassembled WGS sequence"/>
</dbReference>
<evidence type="ECO:0000256" key="11">
    <source>
        <dbReference type="ARBA" id="ARBA00023136"/>
    </source>
</evidence>
<evidence type="ECO:0000256" key="12">
    <source>
        <dbReference type="ARBA" id="ARBA00045908"/>
    </source>
</evidence>
<evidence type="ECO:0000256" key="7">
    <source>
        <dbReference type="ARBA" id="ARBA00022792"/>
    </source>
</evidence>
<dbReference type="GO" id="GO:0045271">
    <property type="term" value="C:respiratory chain complex I"/>
    <property type="evidence" value="ECO:0007669"/>
    <property type="project" value="UniProtKB-UniRule"/>
</dbReference>
<dbReference type="GO" id="GO:0005743">
    <property type="term" value="C:mitochondrial inner membrane"/>
    <property type="evidence" value="ECO:0007669"/>
    <property type="project" value="UniProtKB-SubCell"/>
</dbReference>
<dbReference type="AlphaFoldDB" id="A0ABD2K828"/>
<keyword evidence="9 14" id="KW-1133">Transmembrane helix</keyword>
<comment type="similarity">
    <text evidence="2 14">Belongs to the complex I NDUFA13 subunit family.</text>
</comment>
<evidence type="ECO:0000313" key="16">
    <source>
        <dbReference type="Proteomes" id="UP001620645"/>
    </source>
</evidence>
<accession>A0ABD2K828</accession>
<keyword evidence="11 14" id="KW-0472">Membrane</keyword>
<keyword evidence="6 14" id="KW-0812">Transmembrane</keyword>
<comment type="function">
    <text evidence="14">Complex I functions in the transfer of electrons from NADH to the respiratory chain. Accessory subunit of the mitochondrial membrane respiratory chain NADH dehydrogenase (Complex I), that is believed not to be involved in catalysis.</text>
</comment>
<evidence type="ECO:0000256" key="1">
    <source>
        <dbReference type="ARBA" id="ARBA00004298"/>
    </source>
</evidence>
<keyword evidence="7 14" id="KW-0999">Mitochondrion inner membrane</keyword>
<dbReference type="InterPro" id="IPR009346">
    <property type="entry name" value="GRIM-19"/>
</dbReference>
<evidence type="ECO:0000256" key="3">
    <source>
        <dbReference type="ARBA" id="ARBA00018192"/>
    </source>
</evidence>
<sequence>MSEKFRQDMPPQGGYPTFYFHRTFPKSFFTPGRLMLFGVVLPTFYGYFKNYYHDQAAIGNDAFEEQDLMNALEPFMMAERDRSMLRIMKRNRELENEVMKDVPGWKTGTWYGEPVYFTLGDKWIEPNAMEVNAHLSFRDSAFNHYYRLHTLRPQRKC</sequence>
<dbReference type="Pfam" id="PF06212">
    <property type="entry name" value="GRIM-19"/>
    <property type="match status" value="1"/>
</dbReference>
<comment type="subcellular location">
    <subcellularLocation>
        <location evidence="1 14">Mitochondrion inner membrane</location>
        <topology evidence="1 14">Single-pass membrane protein</topology>
        <orientation evidence="1 14">Matrix side</orientation>
    </subcellularLocation>
</comment>
<dbReference type="PANTHER" id="PTHR12966:SF0">
    <property type="entry name" value="NADH DEHYDROGENASE [UBIQUINONE] 1 ALPHA SUBCOMPLEX SUBUNIT 13"/>
    <property type="match status" value="1"/>
</dbReference>
<keyword evidence="16" id="KW-1185">Reference proteome</keyword>
<evidence type="ECO:0000256" key="10">
    <source>
        <dbReference type="ARBA" id="ARBA00023128"/>
    </source>
</evidence>
<evidence type="ECO:0000256" key="4">
    <source>
        <dbReference type="ARBA" id="ARBA00022448"/>
    </source>
</evidence>
<evidence type="ECO:0000256" key="2">
    <source>
        <dbReference type="ARBA" id="ARBA00007312"/>
    </source>
</evidence>
<comment type="caution">
    <text evidence="15">The sequence shown here is derived from an EMBL/GenBank/DDBJ whole genome shotgun (WGS) entry which is preliminary data.</text>
</comment>
<organism evidence="15 16">
    <name type="scientific">Heterodera schachtii</name>
    <name type="common">Sugarbeet cyst nematode worm</name>
    <name type="synonym">Tylenchus schachtii</name>
    <dbReference type="NCBI Taxonomy" id="97005"/>
    <lineage>
        <taxon>Eukaryota</taxon>
        <taxon>Metazoa</taxon>
        <taxon>Ecdysozoa</taxon>
        <taxon>Nematoda</taxon>
        <taxon>Chromadorea</taxon>
        <taxon>Rhabditida</taxon>
        <taxon>Tylenchina</taxon>
        <taxon>Tylenchomorpha</taxon>
        <taxon>Tylenchoidea</taxon>
        <taxon>Heteroderidae</taxon>
        <taxon>Heteroderinae</taxon>
        <taxon>Heterodera</taxon>
    </lineage>
</organism>
<proteinExistence type="inferred from homology"/>
<evidence type="ECO:0000256" key="14">
    <source>
        <dbReference type="RuleBase" id="RU368034"/>
    </source>
</evidence>
<evidence type="ECO:0000313" key="15">
    <source>
        <dbReference type="EMBL" id="KAL3099060.1"/>
    </source>
</evidence>
<comment type="subunit">
    <text evidence="13">Complex I is composed of 45 different subunits. Interacts with CARD15, but not with CARD4. Interacts with STAT3, but not with STAT1, STAT2 and STAT5A. Interacts with OLFM4.</text>
</comment>
<evidence type="ECO:0000256" key="6">
    <source>
        <dbReference type="ARBA" id="ARBA00022692"/>
    </source>
</evidence>